<evidence type="ECO:0000313" key="3">
    <source>
        <dbReference type="EMBL" id="WDF83067.1"/>
    </source>
</evidence>
<keyword evidence="1" id="KW-1133">Transmembrane helix</keyword>
<dbReference type="CDD" id="cd01949">
    <property type="entry name" value="GGDEF"/>
    <property type="match status" value="1"/>
</dbReference>
<dbReference type="NCBIfam" id="TIGR00254">
    <property type="entry name" value="GGDEF"/>
    <property type="match status" value="1"/>
</dbReference>
<dbReference type="InterPro" id="IPR043128">
    <property type="entry name" value="Rev_trsase/Diguanyl_cyclase"/>
</dbReference>
<feature type="domain" description="GGDEF" evidence="2">
    <location>
        <begin position="238"/>
        <end position="374"/>
    </location>
</feature>
<gene>
    <name evidence="3" type="ORF">PQ472_02215</name>
</gene>
<dbReference type="Gene3D" id="3.30.70.270">
    <property type="match status" value="1"/>
</dbReference>
<dbReference type="InterPro" id="IPR000160">
    <property type="entry name" value="GGDEF_dom"/>
</dbReference>
<organism evidence="3 4">
    <name type="scientific">Lacticaseibacillus pabuli</name>
    <dbReference type="NCBI Taxonomy" id="3025672"/>
    <lineage>
        <taxon>Bacteria</taxon>
        <taxon>Bacillati</taxon>
        <taxon>Bacillota</taxon>
        <taxon>Bacilli</taxon>
        <taxon>Lactobacillales</taxon>
        <taxon>Lactobacillaceae</taxon>
        <taxon>Lacticaseibacillus</taxon>
    </lineage>
</organism>
<keyword evidence="4" id="KW-1185">Reference proteome</keyword>
<name>A0ABY7WSB9_9LACO</name>
<feature type="transmembrane region" description="Helical" evidence="1">
    <location>
        <begin position="71"/>
        <end position="91"/>
    </location>
</feature>
<sequence>MTLSDYLISLFLVCMFTLGYATLYNQIGTTVNRSFERVRNLNASLQHLPQIIFVLLTLVALRIIEISLSGTVYWVFINMQAVILIFSNLIVPNLTDFVLIQVVGLYTLALTGGINWTTGSMYVLGCIIIYGERWYGPKISRHAFVYYLPPMLLGAIFWIVIGIKYHAVFSPLAASIQFAGFAISYIALANYDRFQERDQQLINRLQHDVQYDGLTQIRNWAMFQKDFSKAFANRHATKSLALVTLDIDHFKRINDNHGHLVGNQALILVATRLNHELGQLGDNYHAYRTGGEEFTLILPGANREVAQLVAEQCAAMIQALPVHIRSGELRLTASFGVAIANENDTSATSLYKRADDYLYQAKNAGRNQVSVEGTLLFNK</sequence>
<dbReference type="PROSITE" id="PS50887">
    <property type="entry name" value="GGDEF"/>
    <property type="match status" value="1"/>
</dbReference>
<reference evidence="3 4" key="1">
    <citation type="submission" date="2023-02" db="EMBL/GenBank/DDBJ databases">
        <title>Genome sequence of Lacticaseibacillus sp. KACC 23028.</title>
        <authorList>
            <person name="Kim S."/>
            <person name="Heo J."/>
            <person name="Kwon S.-W."/>
        </authorList>
    </citation>
    <scope>NUCLEOTIDE SEQUENCE [LARGE SCALE GENOMIC DNA]</scope>
    <source>
        <strain evidence="3 4">KACC 23028</strain>
    </source>
</reference>
<feature type="transmembrane region" description="Helical" evidence="1">
    <location>
        <begin position="103"/>
        <end position="131"/>
    </location>
</feature>
<keyword evidence="1" id="KW-0812">Transmembrane</keyword>
<dbReference type="InterPro" id="IPR050469">
    <property type="entry name" value="Diguanylate_Cyclase"/>
</dbReference>
<keyword evidence="1" id="KW-0472">Membrane</keyword>
<feature type="transmembrane region" description="Helical" evidence="1">
    <location>
        <begin position="7"/>
        <end position="27"/>
    </location>
</feature>
<protein>
    <submittedName>
        <fullName evidence="3">GGDEF domain-containing protein</fullName>
    </submittedName>
</protein>
<dbReference type="PANTHER" id="PTHR45138:SF2">
    <property type="entry name" value="DIGUANYLATE CYCLASE VDCA"/>
    <property type="match status" value="1"/>
</dbReference>
<dbReference type="InterPro" id="IPR029787">
    <property type="entry name" value="Nucleotide_cyclase"/>
</dbReference>
<evidence type="ECO:0000259" key="2">
    <source>
        <dbReference type="PROSITE" id="PS50887"/>
    </source>
</evidence>
<evidence type="ECO:0000256" key="1">
    <source>
        <dbReference type="SAM" id="Phobius"/>
    </source>
</evidence>
<proteinExistence type="predicted"/>
<dbReference type="RefSeq" id="WP_274260967.1">
    <property type="nucleotide sequence ID" value="NZ_CP117884.1"/>
</dbReference>
<dbReference type="Proteomes" id="UP001220377">
    <property type="component" value="Chromosome"/>
</dbReference>
<dbReference type="EMBL" id="CP117884">
    <property type="protein sequence ID" value="WDF83067.1"/>
    <property type="molecule type" value="Genomic_DNA"/>
</dbReference>
<feature type="transmembrane region" description="Helical" evidence="1">
    <location>
        <begin position="167"/>
        <end position="188"/>
    </location>
</feature>
<dbReference type="PANTHER" id="PTHR45138">
    <property type="entry name" value="REGULATORY COMPONENTS OF SENSORY TRANSDUCTION SYSTEM"/>
    <property type="match status" value="1"/>
</dbReference>
<dbReference type="SUPFAM" id="SSF55073">
    <property type="entry name" value="Nucleotide cyclase"/>
    <property type="match status" value="1"/>
</dbReference>
<dbReference type="Pfam" id="PF00990">
    <property type="entry name" value="GGDEF"/>
    <property type="match status" value="1"/>
</dbReference>
<evidence type="ECO:0000313" key="4">
    <source>
        <dbReference type="Proteomes" id="UP001220377"/>
    </source>
</evidence>
<dbReference type="SMART" id="SM00267">
    <property type="entry name" value="GGDEF"/>
    <property type="match status" value="1"/>
</dbReference>
<feature type="transmembrane region" description="Helical" evidence="1">
    <location>
        <begin position="47"/>
        <end position="64"/>
    </location>
</feature>
<feature type="transmembrane region" description="Helical" evidence="1">
    <location>
        <begin position="143"/>
        <end position="161"/>
    </location>
</feature>
<accession>A0ABY7WSB9</accession>